<feature type="region of interest" description="Disordered" evidence="1">
    <location>
        <begin position="312"/>
        <end position="393"/>
    </location>
</feature>
<dbReference type="SUPFAM" id="SSF56672">
    <property type="entry name" value="DNA/RNA polymerases"/>
    <property type="match status" value="1"/>
</dbReference>
<sequence>MCAALSKSSEPFWAGFAADGKGFTCCDVPEEELLPPAPNAAMVILEGGDLSAEQMEDELKDLVDEDWDWRVRKINQSDFAMFFPSKESLRMAIRGGGLTLPTTKLHIIVTSNAGDPAAVEHLEECWIKLFDVPPPYRQAVRILLATRELGRPIAVDETSLASPLDPVWVRIGCRAPGQLPPYFILFVNSQGFKVRIVKEGGEGEEHSDPLPPPQRKLSDEGDEELEESEGEGWDGRRGKHKKDMSPAKGKGGSTSVPQRKSVPVYSAQENPSANGPKLPTTAFSQYGSNLTEGGDIFPVLAGILQPARVLQDPSGERVSSGGDQLSPSLVSFQESPLVGDESVKSRPSLWKAQQLSEEDRVEAGITTPVTWESDPQAMRSKERRSKANADRPSLALKGVALQLNFTDGGDSALAKDGGDSRRIEEKELEGELFAEGSVVPELAAPISRAPRSKASPVAAARTSARGASSSATPILEKAIQRAVQKTPGKENRDCKQGLLSQIKSLDDKADAVGIDEEEWALRYHLEDQLLELFRAEEEYWRQRGRVRWVLQGDANTKYFHALANGRRRKCCISSLVSDQGVITDKRIIQQHIYEFYRQLLGSEEARICGLNANAWGVEATVSQEENENLMRTFSEKELEVIVMEMKADTAPGPDGFPVFFFMKFWGLVKLGVLHILNDFILGRIDIARLNFGILSLIPKVPGADKITQFRPIALINVIFKIVSKAFATKLDPIAHRIISPNQTAFIKGRFILDGVLALHEIVHELKVKRQGCLLLKLDFEKAYDRVNWCFLQEVLRAKGFDSGVVHRISQLVMGGQTAISINGEVGPFFRNKRGVRQGDPLSPMLFNFMAEALSKILSSAAAADDDTQIANLKFLLMCFEDMSGLKINYHKSEVIVMGTTATRKHQVADRLNCKLGSFPFIYLGLPISDRKLTMEQWMFLVHVDAAGKTDGSSVDQSRGGRTKAPARRYQSKKA</sequence>
<reference evidence="3" key="1">
    <citation type="submission" date="2023-07" db="EMBL/GenBank/DDBJ databases">
        <title>A chromosome-level genome assembly of Lolium multiflorum.</title>
        <authorList>
            <person name="Chen Y."/>
            <person name="Copetti D."/>
            <person name="Kolliker R."/>
            <person name="Studer B."/>
        </authorList>
    </citation>
    <scope>NUCLEOTIDE SEQUENCE</scope>
    <source>
        <strain evidence="3">02402/16</strain>
        <tissue evidence="3">Leaf</tissue>
    </source>
</reference>
<evidence type="ECO:0000313" key="4">
    <source>
        <dbReference type="Proteomes" id="UP001231189"/>
    </source>
</evidence>
<protein>
    <recommendedName>
        <fullName evidence="2">Reverse transcriptase domain-containing protein</fullName>
    </recommendedName>
</protein>
<feature type="domain" description="Reverse transcriptase" evidence="2">
    <location>
        <begin position="678"/>
        <end position="927"/>
    </location>
</feature>
<dbReference type="Pfam" id="PF00078">
    <property type="entry name" value="RVT_1"/>
    <property type="match status" value="1"/>
</dbReference>
<organism evidence="3 4">
    <name type="scientific">Lolium multiflorum</name>
    <name type="common">Italian ryegrass</name>
    <name type="synonym">Lolium perenne subsp. multiflorum</name>
    <dbReference type="NCBI Taxonomy" id="4521"/>
    <lineage>
        <taxon>Eukaryota</taxon>
        <taxon>Viridiplantae</taxon>
        <taxon>Streptophyta</taxon>
        <taxon>Embryophyta</taxon>
        <taxon>Tracheophyta</taxon>
        <taxon>Spermatophyta</taxon>
        <taxon>Magnoliopsida</taxon>
        <taxon>Liliopsida</taxon>
        <taxon>Poales</taxon>
        <taxon>Poaceae</taxon>
        <taxon>BOP clade</taxon>
        <taxon>Pooideae</taxon>
        <taxon>Poodae</taxon>
        <taxon>Poeae</taxon>
        <taxon>Poeae Chloroplast Group 2 (Poeae type)</taxon>
        <taxon>Loliodinae</taxon>
        <taxon>Loliinae</taxon>
        <taxon>Lolium</taxon>
    </lineage>
</organism>
<feature type="compositionally biased region" description="Acidic residues" evidence="1">
    <location>
        <begin position="220"/>
        <end position="232"/>
    </location>
</feature>
<dbReference type="Proteomes" id="UP001231189">
    <property type="component" value="Unassembled WGS sequence"/>
</dbReference>
<comment type="caution">
    <text evidence="3">The sequence shown here is derived from an EMBL/GenBank/DDBJ whole genome shotgun (WGS) entry which is preliminary data.</text>
</comment>
<feature type="compositionally biased region" description="Basic residues" evidence="1">
    <location>
        <begin position="960"/>
        <end position="974"/>
    </location>
</feature>
<dbReference type="PANTHER" id="PTHR19446">
    <property type="entry name" value="REVERSE TRANSCRIPTASES"/>
    <property type="match status" value="1"/>
</dbReference>
<dbReference type="CDD" id="cd01650">
    <property type="entry name" value="RT_nLTR_like"/>
    <property type="match status" value="1"/>
</dbReference>
<dbReference type="AlphaFoldDB" id="A0AAD8SJC9"/>
<feature type="region of interest" description="Disordered" evidence="1">
    <location>
        <begin position="200"/>
        <end position="260"/>
    </location>
</feature>
<dbReference type="EMBL" id="JAUUTY010000004">
    <property type="protein sequence ID" value="KAK1653256.1"/>
    <property type="molecule type" value="Genomic_DNA"/>
</dbReference>
<proteinExistence type="predicted"/>
<gene>
    <name evidence="3" type="ORF">QYE76_071061</name>
</gene>
<feature type="region of interest" description="Disordered" evidence="1">
    <location>
        <begin position="948"/>
        <end position="974"/>
    </location>
</feature>
<name>A0AAD8SJC9_LOLMU</name>
<evidence type="ECO:0000256" key="1">
    <source>
        <dbReference type="SAM" id="MobiDB-lite"/>
    </source>
</evidence>
<dbReference type="PROSITE" id="PS50878">
    <property type="entry name" value="RT_POL"/>
    <property type="match status" value="1"/>
</dbReference>
<dbReference type="InterPro" id="IPR000477">
    <property type="entry name" value="RT_dom"/>
</dbReference>
<feature type="compositionally biased region" description="Low complexity" evidence="1">
    <location>
        <begin position="458"/>
        <end position="471"/>
    </location>
</feature>
<keyword evidence="4" id="KW-1185">Reference proteome</keyword>
<dbReference type="InterPro" id="IPR043502">
    <property type="entry name" value="DNA/RNA_pol_sf"/>
</dbReference>
<accession>A0AAD8SJC9</accession>
<feature type="compositionally biased region" description="Polar residues" evidence="1">
    <location>
        <begin position="321"/>
        <end position="334"/>
    </location>
</feature>
<evidence type="ECO:0000259" key="2">
    <source>
        <dbReference type="PROSITE" id="PS50878"/>
    </source>
</evidence>
<evidence type="ECO:0000313" key="3">
    <source>
        <dbReference type="EMBL" id="KAK1653256.1"/>
    </source>
</evidence>
<feature type="region of interest" description="Disordered" evidence="1">
    <location>
        <begin position="452"/>
        <end position="471"/>
    </location>
</feature>